<comment type="caution">
    <text evidence="3">The sequence shown here is derived from an EMBL/GenBank/DDBJ whole genome shotgun (WGS) entry which is preliminary data.</text>
</comment>
<organism evidence="3 4">
    <name type="scientific">Brotocaccenecus cirricatena</name>
    <dbReference type="NCBI Taxonomy" id="3064195"/>
    <lineage>
        <taxon>Bacteria</taxon>
        <taxon>Bacillati</taxon>
        <taxon>Bacillota</taxon>
        <taxon>Clostridia</taxon>
        <taxon>Eubacteriales</taxon>
        <taxon>Oscillospiraceae</taxon>
        <taxon>Brotocaccenecus</taxon>
    </lineage>
</organism>
<keyword evidence="3" id="KW-0808">Transferase</keyword>
<name>A0AAE3AE02_9FIRM</name>
<feature type="active site" description="Nucleophile and sulfur donor" evidence="1">
    <location>
        <position position="167"/>
    </location>
</feature>
<dbReference type="InterPro" id="IPR001962">
    <property type="entry name" value="Asn_synthase"/>
</dbReference>
<dbReference type="GO" id="GO:0006529">
    <property type="term" value="P:asparagine biosynthetic process"/>
    <property type="evidence" value="ECO:0007669"/>
    <property type="project" value="InterPro"/>
</dbReference>
<dbReference type="EMBL" id="JAJEPW010000050">
    <property type="protein sequence ID" value="MCC2130479.1"/>
    <property type="molecule type" value="Genomic_DNA"/>
</dbReference>
<keyword evidence="4" id="KW-1185">Reference proteome</keyword>
<evidence type="ECO:0000259" key="2">
    <source>
        <dbReference type="Pfam" id="PF00733"/>
    </source>
</evidence>
<reference evidence="3" key="1">
    <citation type="submission" date="2021-10" db="EMBL/GenBank/DDBJ databases">
        <title>Anaerobic single-cell dispensing facilitates the cultivation of human gut bacteria.</title>
        <authorList>
            <person name="Afrizal A."/>
        </authorList>
    </citation>
    <scope>NUCLEOTIDE SEQUENCE</scope>
    <source>
        <strain evidence="3">CLA-AA-H272</strain>
    </source>
</reference>
<dbReference type="PIRSF" id="PIRSF006661">
    <property type="entry name" value="PP-lp_UCP006661"/>
    <property type="match status" value="1"/>
</dbReference>
<sequence>MNLQEFFAENPRVAIAFSGGVDSSYLLYAALHYGARARAYYVNSAFQPAFELEDARRLAGELNADMKVLPVDVLASETVTANPPDRCYHCKQMIFRTILAAAEADGFTVLLDGTNASDDAGDRPGMRALRELSVRSPLRECGLTKRDVRMLSRDAGLFTWDKPAYACLATRIPTGQPITARDLAVTEAAESDLFSLGFTDFRVRLVGRSAKIQLPAAQMPGLLEHRQEILQRLGPDYDGVWLDLEGRG</sequence>
<dbReference type="AlphaFoldDB" id="A0AAE3AE02"/>
<dbReference type="NCBIfam" id="TIGR00268">
    <property type="entry name" value="ATP-dependent sacrificial sulfur transferase LarE"/>
    <property type="match status" value="1"/>
</dbReference>
<evidence type="ECO:0000313" key="3">
    <source>
        <dbReference type="EMBL" id="MCC2130479.1"/>
    </source>
</evidence>
<dbReference type="InterPro" id="IPR014729">
    <property type="entry name" value="Rossmann-like_a/b/a_fold"/>
</dbReference>
<dbReference type="CDD" id="cd01990">
    <property type="entry name" value="LarE-like"/>
    <property type="match status" value="1"/>
</dbReference>
<protein>
    <submittedName>
        <fullName evidence="3">ATP-dependent sacrificial sulfur transferase LarE</fullName>
    </submittedName>
</protein>
<dbReference type="RefSeq" id="WP_302929648.1">
    <property type="nucleotide sequence ID" value="NZ_JAJEPW010000050.1"/>
</dbReference>
<dbReference type="Gene3D" id="3.40.50.620">
    <property type="entry name" value="HUPs"/>
    <property type="match status" value="1"/>
</dbReference>
<dbReference type="InterPro" id="IPR005232">
    <property type="entry name" value="LarE"/>
</dbReference>
<dbReference type="GO" id="GO:0016783">
    <property type="term" value="F:sulfurtransferase activity"/>
    <property type="evidence" value="ECO:0007669"/>
    <property type="project" value="InterPro"/>
</dbReference>
<dbReference type="SUPFAM" id="SSF52402">
    <property type="entry name" value="Adenine nucleotide alpha hydrolases-like"/>
    <property type="match status" value="1"/>
</dbReference>
<dbReference type="Proteomes" id="UP001199319">
    <property type="component" value="Unassembled WGS sequence"/>
</dbReference>
<evidence type="ECO:0000256" key="1">
    <source>
        <dbReference type="PIRSR" id="PIRSR006661-1"/>
    </source>
</evidence>
<accession>A0AAE3AE02</accession>
<dbReference type="GO" id="GO:0004066">
    <property type="term" value="F:asparagine synthase (glutamine-hydrolyzing) activity"/>
    <property type="evidence" value="ECO:0007669"/>
    <property type="project" value="InterPro"/>
</dbReference>
<proteinExistence type="predicted"/>
<dbReference type="Pfam" id="PF00733">
    <property type="entry name" value="Asn_synthase"/>
    <property type="match status" value="1"/>
</dbReference>
<feature type="domain" description="Asparagine synthetase" evidence="2">
    <location>
        <begin position="12"/>
        <end position="114"/>
    </location>
</feature>
<dbReference type="InterPro" id="IPR052188">
    <property type="entry name" value="Ni-pincer_cofactor_biosynth"/>
</dbReference>
<dbReference type="PANTHER" id="PTHR43169:SF2">
    <property type="entry name" value="NAD_GMP SYNTHASE DOMAIN-CONTAINING PROTEIN"/>
    <property type="match status" value="1"/>
</dbReference>
<evidence type="ECO:0000313" key="4">
    <source>
        <dbReference type="Proteomes" id="UP001199319"/>
    </source>
</evidence>
<gene>
    <name evidence="3" type="primary">larE</name>
    <name evidence="3" type="ORF">LKD37_13305</name>
</gene>
<dbReference type="PANTHER" id="PTHR43169">
    <property type="entry name" value="EXSB FAMILY PROTEIN"/>
    <property type="match status" value="1"/>
</dbReference>